<dbReference type="EMBL" id="JAUSRE010000006">
    <property type="protein sequence ID" value="MDP9887962.1"/>
    <property type="molecule type" value="Genomic_DNA"/>
</dbReference>
<sequence>MNPTRHRTRSYRRARALILAAALATVVIFLLQLVPQPGAAVKAGAAVGSRNTGGAGASAGSAPGRNKSTAGSGANASSTAAPVAGDETPDASINAVIQANSQYQVGVALLDLNTGALKQYGVEAPFEAASTAKVLTAVAYYEMVEAGQASLDDPMGDYTSGFQLREMIQDSDNDSWTLLANAVGNATLEADAAAIGVTYDSAGNTLATAGMAQILGDLYDGKLLNPEHTQQLLSYMQNTNNEDLIPAALPAGVTVYHKYGLLDGELHDAAILTTPTHSVVLVIYTKSDDLTDVPQRTAMIHDITSAVAKVLS</sequence>
<dbReference type="PANTHER" id="PTHR35333:SF3">
    <property type="entry name" value="BETA-LACTAMASE-TYPE TRANSPEPTIDASE FOLD CONTAINING PROTEIN"/>
    <property type="match status" value="1"/>
</dbReference>
<evidence type="ECO:0000313" key="3">
    <source>
        <dbReference type="EMBL" id="MDP9887962.1"/>
    </source>
</evidence>
<dbReference type="InterPro" id="IPR012338">
    <property type="entry name" value="Beta-lactam/transpept-like"/>
</dbReference>
<dbReference type="InterPro" id="IPR045155">
    <property type="entry name" value="Beta-lactam_cat"/>
</dbReference>
<organism evidence="3 4">
    <name type="scientific">Pseudarthrobacter enclensis</name>
    <dbReference type="NCBI Taxonomy" id="993070"/>
    <lineage>
        <taxon>Bacteria</taxon>
        <taxon>Bacillati</taxon>
        <taxon>Actinomycetota</taxon>
        <taxon>Actinomycetes</taxon>
        <taxon>Micrococcales</taxon>
        <taxon>Micrococcaceae</taxon>
        <taxon>Pseudarthrobacter</taxon>
    </lineage>
</organism>
<feature type="compositionally biased region" description="Low complexity" evidence="1">
    <location>
        <begin position="58"/>
        <end position="81"/>
    </location>
</feature>
<gene>
    <name evidence="3" type="ORF">J2X98_001541</name>
</gene>
<feature type="region of interest" description="Disordered" evidence="1">
    <location>
        <begin position="52"/>
        <end position="85"/>
    </location>
</feature>
<dbReference type="RefSeq" id="WP_307306248.1">
    <property type="nucleotide sequence ID" value="NZ_JAUSRE010000006.1"/>
</dbReference>
<comment type="caution">
    <text evidence="3">The sequence shown here is derived from an EMBL/GenBank/DDBJ whole genome shotgun (WGS) entry which is preliminary data.</text>
</comment>
<evidence type="ECO:0000259" key="2">
    <source>
        <dbReference type="Pfam" id="PF13354"/>
    </source>
</evidence>
<evidence type="ECO:0000256" key="1">
    <source>
        <dbReference type="SAM" id="MobiDB-lite"/>
    </source>
</evidence>
<dbReference type="Gene3D" id="3.40.710.10">
    <property type="entry name" value="DD-peptidase/beta-lactamase superfamily"/>
    <property type="match status" value="1"/>
</dbReference>
<evidence type="ECO:0000313" key="4">
    <source>
        <dbReference type="Proteomes" id="UP001226577"/>
    </source>
</evidence>
<accession>A0ABT9RRW0</accession>
<protein>
    <submittedName>
        <fullName evidence="3">Beta-lactamase class A</fullName>
    </submittedName>
</protein>
<dbReference type="InterPro" id="IPR000871">
    <property type="entry name" value="Beta-lactam_class-A"/>
</dbReference>
<dbReference type="Pfam" id="PF13354">
    <property type="entry name" value="Beta-lactamase2"/>
    <property type="match status" value="1"/>
</dbReference>
<feature type="domain" description="Beta-lactamase class A catalytic" evidence="2">
    <location>
        <begin position="106"/>
        <end position="285"/>
    </location>
</feature>
<proteinExistence type="predicted"/>
<keyword evidence="4" id="KW-1185">Reference proteome</keyword>
<dbReference type="PANTHER" id="PTHR35333">
    <property type="entry name" value="BETA-LACTAMASE"/>
    <property type="match status" value="1"/>
</dbReference>
<name>A0ABT9RRW0_9MICC</name>
<dbReference type="Proteomes" id="UP001226577">
    <property type="component" value="Unassembled WGS sequence"/>
</dbReference>
<dbReference type="SUPFAM" id="SSF56601">
    <property type="entry name" value="beta-lactamase/transpeptidase-like"/>
    <property type="match status" value="1"/>
</dbReference>
<reference evidence="3 4" key="1">
    <citation type="submission" date="2023-07" db="EMBL/GenBank/DDBJ databases">
        <title>Sorghum-associated microbial communities from plants grown in Nebraska, USA.</title>
        <authorList>
            <person name="Schachtman D."/>
        </authorList>
    </citation>
    <scope>NUCLEOTIDE SEQUENCE [LARGE SCALE GENOMIC DNA]</scope>
    <source>
        <strain evidence="3 4">CC222</strain>
    </source>
</reference>